<evidence type="ECO:0000313" key="3">
    <source>
        <dbReference type="Proteomes" id="UP000007129"/>
    </source>
</evidence>
<dbReference type="Proteomes" id="UP000007129">
    <property type="component" value="Unassembled WGS sequence"/>
</dbReference>
<comment type="caution">
    <text evidence="2">The sequence shown here is derived from an EMBL/GenBank/DDBJ whole genome shotgun (WGS) entry which is preliminary data.</text>
</comment>
<organism evidence="2 3">
    <name type="scientific">Macrophomina phaseolina (strain MS6)</name>
    <name type="common">Charcoal rot fungus</name>
    <dbReference type="NCBI Taxonomy" id="1126212"/>
    <lineage>
        <taxon>Eukaryota</taxon>
        <taxon>Fungi</taxon>
        <taxon>Dikarya</taxon>
        <taxon>Ascomycota</taxon>
        <taxon>Pezizomycotina</taxon>
        <taxon>Dothideomycetes</taxon>
        <taxon>Dothideomycetes incertae sedis</taxon>
        <taxon>Botryosphaeriales</taxon>
        <taxon>Botryosphaeriaceae</taxon>
        <taxon>Macrophomina</taxon>
    </lineage>
</organism>
<sequence>MTDATKRNLILILPLIPPPVHALPTMNISSLHGILPLRRFVVIITADNTFYPNHSRPQHHLFPLLLRQCDDIFIKSLDSRRGTAQYECDHSTAAAPRHPRDSYVHDHDPRPPARLRPRSVELELFSRLVR</sequence>
<dbReference type="AlphaFoldDB" id="K2SDC9"/>
<feature type="compositionally biased region" description="Basic and acidic residues" evidence="1">
    <location>
        <begin position="98"/>
        <end position="111"/>
    </location>
</feature>
<proteinExistence type="predicted"/>
<evidence type="ECO:0000256" key="1">
    <source>
        <dbReference type="SAM" id="MobiDB-lite"/>
    </source>
</evidence>
<accession>K2SDC9</accession>
<name>K2SDC9_MACPH</name>
<dbReference type="EMBL" id="AHHD01000088">
    <property type="protein sequence ID" value="EKG20394.1"/>
    <property type="molecule type" value="Genomic_DNA"/>
</dbReference>
<dbReference type="HOGENOM" id="CLU_1938557_0_0_1"/>
<feature type="region of interest" description="Disordered" evidence="1">
    <location>
        <begin position="80"/>
        <end position="115"/>
    </location>
</feature>
<protein>
    <submittedName>
        <fullName evidence="2">EAP30 domain-containing protein</fullName>
    </submittedName>
</protein>
<dbReference type="InParanoid" id="K2SDC9"/>
<reference evidence="2 3" key="1">
    <citation type="journal article" date="2012" name="BMC Genomics">
        <title>Tools to kill: Genome of one of the most destructive plant pathogenic fungi Macrophomina phaseolina.</title>
        <authorList>
            <person name="Islam M.S."/>
            <person name="Haque M.S."/>
            <person name="Islam M.M."/>
            <person name="Emdad E.M."/>
            <person name="Halim A."/>
            <person name="Hossen Q.M.M."/>
            <person name="Hossain M.Z."/>
            <person name="Ahmed B."/>
            <person name="Rahim S."/>
            <person name="Rahman M.S."/>
            <person name="Alam M.M."/>
            <person name="Hou S."/>
            <person name="Wan X."/>
            <person name="Saito J.A."/>
            <person name="Alam M."/>
        </authorList>
    </citation>
    <scope>NUCLEOTIDE SEQUENCE [LARGE SCALE GENOMIC DNA]</scope>
    <source>
        <strain evidence="2 3">MS6</strain>
    </source>
</reference>
<evidence type="ECO:0000313" key="2">
    <source>
        <dbReference type="EMBL" id="EKG20394.1"/>
    </source>
</evidence>
<dbReference type="VEuPathDB" id="FungiDB:MPH_02320"/>
<gene>
    <name evidence="2" type="ORF">MPH_02320</name>
</gene>